<keyword evidence="3" id="KW-0813">Transport</keyword>
<dbReference type="PRINTS" id="PR01374">
    <property type="entry name" value="TONBPROTEIN"/>
</dbReference>
<keyword evidence="7" id="KW-0653">Protein transport</keyword>
<evidence type="ECO:0000256" key="5">
    <source>
        <dbReference type="ARBA" id="ARBA00022519"/>
    </source>
</evidence>
<feature type="compositionally biased region" description="Low complexity" evidence="10">
    <location>
        <begin position="138"/>
        <end position="147"/>
    </location>
</feature>
<sequence>MSTPIILTGSLDDIVFEGRNQAYGAFQLRRDYQRHLSSALFITVVACLLLLLLPLAVRYFWPEVAVRPQPTLPKETHAQPGDFKLPEAKPLPPPAAAQPALTVKPHTQILTHVVPDEQVKTPPASSTLPQDNGAVGPTSTGGENTTGATGGTGVATGTSTDTARPAAPPKQEVVIFAEVMPDFVGGRAALQRYLQKHLRFPAAALAAQVSGKVFVSFVVQTDGSVGEVTVLKGLGYGTEEAAARVVREMPAWTPGLQNHHPVPVRFTLPITFQFE</sequence>
<keyword evidence="6 11" id="KW-0812">Transmembrane</keyword>
<dbReference type="PROSITE" id="PS52015">
    <property type="entry name" value="TONB_CTD"/>
    <property type="match status" value="1"/>
</dbReference>
<keyword evidence="8 11" id="KW-1133">Transmembrane helix</keyword>
<dbReference type="GO" id="GO:0015031">
    <property type="term" value="P:protein transport"/>
    <property type="evidence" value="ECO:0007669"/>
    <property type="project" value="UniProtKB-KW"/>
</dbReference>
<dbReference type="GO" id="GO:0030288">
    <property type="term" value="C:outer membrane-bounded periplasmic space"/>
    <property type="evidence" value="ECO:0007669"/>
    <property type="project" value="InterPro"/>
</dbReference>
<dbReference type="InterPro" id="IPR003538">
    <property type="entry name" value="TonB"/>
</dbReference>
<dbReference type="EMBL" id="JADQDP010000003">
    <property type="protein sequence ID" value="MBF9142485.1"/>
    <property type="molecule type" value="Genomic_DNA"/>
</dbReference>
<keyword evidence="4" id="KW-1003">Cell membrane</keyword>
<evidence type="ECO:0000313" key="14">
    <source>
        <dbReference type="Proteomes" id="UP000645610"/>
    </source>
</evidence>
<protein>
    <submittedName>
        <fullName evidence="13">Energy transducer TonB</fullName>
    </submittedName>
</protein>
<evidence type="ECO:0000259" key="12">
    <source>
        <dbReference type="PROSITE" id="PS52015"/>
    </source>
</evidence>
<feature type="region of interest" description="Disordered" evidence="10">
    <location>
        <begin position="117"/>
        <end position="168"/>
    </location>
</feature>
<evidence type="ECO:0000256" key="9">
    <source>
        <dbReference type="ARBA" id="ARBA00023136"/>
    </source>
</evidence>
<evidence type="ECO:0000256" key="4">
    <source>
        <dbReference type="ARBA" id="ARBA00022475"/>
    </source>
</evidence>
<dbReference type="InterPro" id="IPR051045">
    <property type="entry name" value="TonB-dependent_transducer"/>
</dbReference>
<dbReference type="SUPFAM" id="SSF74653">
    <property type="entry name" value="TolA/TonB C-terminal domain"/>
    <property type="match status" value="1"/>
</dbReference>
<evidence type="ECO:0000256" key="11">
    <source>
        <dbReference type="SAM" id="Phobius"/>
    </source>
</evidence>
<dbReference type="GO" id="GO:0031992">
    <property type="term" value="F:energy transducer activity"/>
    <property type="evidence" value="ECO:0007669"/>
    <property type="project" value="InterPro"/>
</dbReference>
<feature type="transmembrane region" description="Helical" evidence="11">
    <location>
        <begin position="39"/>
        <end position="61"/>
    </location>
</feature>
<evidence type="ECO:0000256" key="7">
    <source>
        <dbReference type="ARBA" id="ARBA00022927"/>
    </source>
</evidence>
<gene>
    <name evidence="13" type="ORF">I2I01_12615</name>
</gene>
<dbReference type="Proteomes" id="UP000645610">
    <property type="component" value="Unassembled WGS sequence"/>
</dbReference>
<dbReference type="GO" id="GO:0098797">
    <property type="term" value="C:plasma membrane protein complex"/>
    <property type="evidence" value="ECO:0007669"/>
    <property type="project" value="TreeGrafter"/>
</dbReference>
<dbReference type="Gene3D" id="3.30.1150.10">
    <property type="match status" value="1"/>
</dbReference>
<dbReference type="NCBIfam" id="TIGR01352">
    <property type="entry name" value="tonB_Cterm"/>
    <property type="match status" value="1"/>
</dbReference>
<evidence type="ECO:0000256" key="6">
    <source>
        <dbReference type="ARBA" id="ARBA00022692"/>
    </source>
</evidence>
<dbReference type="Pfam" id="PF03544">
    <property type="entry name" value="TonB_C"/>
    <property type="match status" value="1"/>
</dbReference>
<dbReference type="GO" id="GO:0055085">
    <property type="term" value="P:transmembrane transport"/>
    <property type="evidence" value="ECO:0007669"/>
    <property type="project" value="InterPro"/>
</dbReference>
<keyword evidence="9 11" id="KW-0472">Membrane</keyword>
<proteinExistence type="inferred from homology"/>
<dbReference type="GO" id="GO:0015891">
    <property type="term" value="P:siderophore transport"/>
    <property type="evidence" value="ECO:0007669"/>
    <property type="project" value="InterPro"/>
</dbReference>
<keyword evidence="5" id="KW-0997">Cell inner membrane</keyword>
<comment type="subcellular location">
    <subcellularLocation>
        <location evidence="1">Cell inner membrane</location>
        <topology evidence="1">Single-pass membrane protein</topology>
        <orientation evidence="1">Periplasmic side</orientation>
    </subcellularLocation>
</comment>
<keyword evidence="14" id="KW-1185">Reference proteome</keyword>
<evidence type="ECO:0000256" key="10">
    <source>
        <dbReference type="SAM" id="MobiDB-lite"/>
    </source>
</evidence>
<dbReference type="AlphaFoldDB" id="A0A931FL60"/>
<dbReference type="RefSeq" id="WP_196286844.1">
    <property type="nucleotide sequence ID" value="NZ_JADQDP010000003.1"/>
</dbReference>
<name>A0A931FL60_9BACT</name>
<evidence type="ECO:0000256" key="8">
    <source>
        <dbReference type="ARBA" id="ARBA00022989"/>
    </source>
</evidence>
<accession>A0A931FL60</accession>
<organism evidence="13 14">
    <name type="scientific">Hymenobacter properus</name>
    <dbReference type="NCBI Taxonomy" id="2791026"/>
    <lineage>
        <taxon>Bacteria</taxon>
        <taxon>Pseudomonadati</taxon>
        <taxon>Bacteroidota</taxon>
        <taxon>Cytophagia</taxon>
        <taxon>Cytophagales</taxon>
        <taxon>Hymenobacteraceae</taxon>
        <taxon>Hymenobacter</taxon>
    </lineage>
</organism>
<comment type="similarity">
    <text evidence="2">Belongs to the TonB family.</text>
</comment>
<evidence type="ECO:0000256" key="2">
    <source>
        <dbReference type="ARBA" id="ARBA00006555"/>
    </source>
</evidence>
<feature type="region of interest" description="Disordered" evidence="10">
    <location>
        <begin position="71"/>
        <end position="98"/>
    </location>
</feature>
<evidence type="ECO:0000256" key="1">
    <source>
        <dbReference type="ARBA" id="ARBA00004383"/>
    </source>
</evidence>
<dbReference type="InterPro" id="IPR006260">
    <property type="entry name" value="TonB/TolA_C"/>
</dbReference>
<feature type="domain" description="TonB C-terminal" evidence="12">
    <location>
        <begin position="185"/>
        <end position="275"/>
    </location>
</feature>
<dbReference type="PANTHER" id="PTHR33446:SF2">
    <property type="entry name" value="PROTEIN TONB"/>
    <property type="match status" value="1"/>
</dbReference>
<comment type="caution">
    <text evidence="13">The sequence shown here is derived from an EMBL/GenBank/DDBJ whole genome shotgun (WGS) entry which is preliminary data.</text>
</comment>
<dbReference type="PANTHER" id="PTHR33446">
    <property type="entry name" value="PROTEIN TONB-RELATED"/>
    <property type="match status" value="1"/>
</dbReference>
<reference evidence="13 14" key="1">
    <citation type="submission" date="2020-11" db="EMBL/GenBank/DDBJ databases">
        <authorList>
            <person name="Kim M.K."/>
        </authorList>
    </citation>
    <scope>NUCLEOTIDE SEQUENCE [LARGE SCALE GENOMIC DNA]</scope>
    <source>
        <strain evidence="13 14">BT439</strain>
    </source>
</reference>
<evidence type="ECO:0000256" key="3">
    <source>
        <dbReference type="ARBA" id="ARBA00022448"/>
    </source>
</evidence>
<evidence type="ECO:0000313" key="13">
    <source>
        <dbReference type="EMBL" id="MBF9142485.1"/>
    </source>
</evidence>
<dbReference type="InterPro" id="IPR037682">
    <property type="entry name" value="TonB_C"/>
</dbReference>